<dbReference type="GO" id="GO:0031640">
    <property type="term" value="P:killing of cells of another organism"/>
    <property type="evidence" value="ECO:0007669"/>
    <property type="project" value="UniProtKB-KW"/>
</dbReference>
<dbReference type="Proteomes" id="UP000663836">
    <property type="component" value="Unassembled WGS sequence"/>
</dbReference>
<accession>A0A819E9B7</accession>
<dbReference type="PANTHER" id="PTHR11195:SF13">
    <property type="entry name" value="INVERTEBRATE-TYPE LYSOZYME 2-RELATED"/>
    <property type="match status" value="1"/>
</dbReference>
<dbReference type="GO" id="GO:0042742">
    <property type="term" value="P:defense response to bacterium"/>
    <property type="evidence" value="ECO:0007669"/>
    <property type="project" value="UniProtKB-KW"/>
</dbReference>
<keyword evidence="6" id="KW-1015">Disulfide bond</keyword>
<dbReference type="Gene3D" id="1.10.530.10">
    <property type="match status" value="1"/>
</dbReference>
<dbReference type="EC" id="3.2.1.17" evidence="2"/>
<keyword evidence="5" id="KW-0378">Hydrolase</keyword>
<dbReference type="EMBL" id="CAJOBD010001988">
    <property type="protein sequence ID" value="CAF3846434.1"/>
    <property type="molecule type" value="Genomic_DNA"/>
</dbReference>
<dbReference type="AlphaFoldDB" id="A0A819E9B7"/>
<evidence type="ECO:0000256" key="6">
    <source>
        <dbReference type="ARBA" id="ARBA00023157"/>
    </source>
</evidence>
<evidence type="ECO:0000313" key="8">
    <source>
        <dbReference type="EMBL" id="CAF3846434.1"/>
    </source>
</evidence>
<gene>
    <name evidence="8" type="ORF">JBS370_LOCUS17978</name>
</gene>
<organism evidence="8 9">
    <name type="scientific">Rotaria sordida</name>
    <dbReference type="NCBI Taxonomy" id="392033"/>
    <lineage>
        <taxon>Eukaryota</taxon>
        <taxon>Metazoa</taxon>
        <taxon>Spiralia</taxon>
        <taxon>Gnathifera</taxon>
        <taxon>Rotifera</taxon>
        <taxon>Eurotatoria</taxon>
        <taxon>Bdelloidea</taxon>
        <taxon>Philodinida</taxon>
        <taxon>Philodinidae</taxon>
        <taxon>Rotaria</taxon>
    </lineage>
</organism>
<evidence type="ECO:0000256" key="7">
    <source>
        <dbReference type="ARBA" id="ARBA00023295"/>
    </source>
</evidence>
<keyword evidence="7" id="KW-0326">Glycosidase</keyword>
<sequence>MVNAAIEDDYLACICQVESNCSSKDCDSFETCAANKEYSEECVCAYMDRYAKRCTQNRESTCEDYARIHNGGPMGCRRSSTDGYWKRVSACYSNLKKK</sequence>
<dbReference type="InterPro" id="IPR008597">
    <property type="entry name" value="Invert_lysozyme"/>
</dbReference>
<protein>
    <recommendedName>
        <fullName evidence="2">lysozyme</fullName>
        <ecNumber evidence="2">3.2.1.17</ecNumber>
    </recommendedName>
</protein>
<evidence type="ECO:0000256" key="4">
    <source>
        <dbReference type="ARBA" id="ARBA00022638"/>
    </source>
</evidence>
<dbReference type="Pfam" id="PF05497">
    <property type="entry name" value="Destabilase"/>
    <property type="match status" value="1"/>
</dbReference>
<comment type="catalytic activity">
    <reaction evidence="1">
        <text>Hydrolysis of (1-&gt;4)-beta-linkages between N-acetylmuramic acid and N-acetyl-D-glucosamine residues in a peptidoglycan and between N-acetyl-D-glucosamine residues in chitodextrins.</text>
        <dbReference type="EC" id="3.2.1.17"/>
    </reaction>
</comment>
<proteinExistence type="predicted"/>
<dbReference type="PANTHER" id="PTHR11195">
    <property type="entry name" value="DESTABILASE-RELATED"/>
    <property type="match status" value="1"/>
</dbReference>
<dbReference type="GO" id="GO:0003796">
    <property type="term" value="F:lysozyme activity"/>
    <property type="evidence" value="ECO:0007669"/>
    <property type="project" value="UniProtKB-EC"/>
</dbReference>
<keyword evidence="4" id="KW-0081">Bacteriolytic enzyme</keyword>
<evidence type="ECO:0000256" key="2">
    <source>
        <dbReference type="ARBA" id="ARBA00012732"/>
    </source>
</evidence>
<evidence type="ECO:0000256" key="1">
    <source>
        <dbReference type="ARBA" id="ARBA00000632"/>
    </source>
</evidence>
<evidence type="ECO:0000256" key="3">
    <source>
        <dbReference type="ARBA" id="ARBA00022529"/>
    </source>
</evidence>
<dbReference type="PROSITE" id="PS51909">
    <property type="entry name" value="LYSOZYME_I"/>
    <property type="match status" value="1"/>
</dbReference>
<evidence type="ECO:0000313" key="9">
    <source>
        <dbReference type="Proteomes" id="UP000663836"/>
    </source>
</evidence>
<name>A0A819E9B7_9BILA</name>
<keyword evidence="3" id="KW-0929">Antimicrobial</keyword>
<reference evidence="8" key="1">
    <citation type="submission" date="2021-02" db="EMBL/GenBank/DDBJ databases">
        <authorList>
            <person name="Nowell W R."/>
        </authorList>
    </citation>
    <scope>NUCLEOTIDE SEQUENCE</scope>
</reference>
<comment type="caution">
    <text evidence="8">The sequence shown here is derived from an EMBL/GenBank/DDBJ whole genome shotgun (WGS) entry which is preliminary data.</text>
</comment>
<evidence type="ECO:0000256" key="5">
    <source>
        <dbReference type="ARBA" id="ARBA00022801"/>
    </source>
</evidence>